<evidence type="ECO:0000256" key="1">
    <source>
        <dbReference type="SAM" id="MobiDB-lite"/>
    </source>
</evidence>
<accession>A0A817UB27</accession>
<feature type="region of interest" description="Disordered" evidence="1">
    <location>
        <begin position="21"/>
        <end position="53"/>
    </location>
</feature>
<feature type="compositionally biased region" description="Low complexity" evidence="1">
    <location>
        <begin position="33"/>
        <end position="46"/>
    </location>
</feature>
<feature type="compositionally biased region" description="Basic residues" evidence="1">
    <location>
        <begin position="396"/>
        <end position="406"/>
    </location>
</feature>
<reference evidence="2" key="1">
    <citation type="submission" date="2021-02" db="EMBL/GenBank/DDBJ databases">
        <authorList>
            <person name="Nowell W R."/>
        </authorList>
    </citation>
    <scope>NUCLEOTIDE SEQUENCE</scope>
</reference>
<feature type="compositionally biased region" description="Polar residues" evidence="1">
    <location>
        <begin position="179"/>
        <end position="191"/>
    </location>
</feature>
<name>A0A817UB27_9BILA</name>
<proteinExistence type="predicted"/>
<feature type="region of interest" description="Disordered" evidence="1">
    <location>
        <begin position="179"/>
        <end position="233"/>
    </location>
</feature>
<feature type="region of interest" description="Disordered" evidence="1">
    <location>
        <begin position="386"/>
        <end position="507"/>
    </location>
</feature>
<dbReference type="Proteomes" id="UP000663872">
    <property type="component" value="Unassembled WGS sequence"/>
</dbReference>
<sequence length="526" mass="59237">MSADGAESVIYVGDGRIQQRSVDIKDLDDDLAQQHQQQQQQQQQQKEQQEHQINKNRSKLLHKGLHHSYQEASTNLIPPILSKSSMLQQRSLSTNIPLVENYTTNRTNCSQLSNTDQTNLNSGNDYDYNYKIVQSPSFTRTASKKRREFSKDKRNASSNATISHTTTDKYQALVYQTNETNKNSSLSSSLQVRHPDLRRTKSDESRNSIVINQDESSRMELKPSTSETKSDTQIPLSTDSIVVSGPSSNHIRQHLSPNVNNIVNVRHVLQRSPSSTTPSATSSSQVVAFRSQRGSISFDTQAPLISSPATTVNKAKSSTTYSILPTCITKPRLKFSMVRDTAMASLGHNAPVYSMPITRDYSIDEKTNRIVNEFLMHDPSLESRKNISEDVSYRGTPKRHHHRMRQKTFEETISTTNIQKQSQSQSQSQSQQSQQQPPRSPVNKQRHHSSALTNIRKHSHSQYPSVHLNDNNQQKEEEEAEEKDSSDPTPLFLKLGQSPTAITRRENIMAVESPSIIITGDDSGSQ</sequence>
<feature type="region of interest" description="Disordered" evidence="1">
    <location>
        <begin position="138"/>
        <end position="164"/>
    </location>
</feature>
<dbReference type="AlphaFoldDB" id="A0A817UB27"/>
<comment type="caution">
    <text evidence="2">The sequence shown here is derived from an EMBL/GenBank/DDBJ whole genome shotgun (WGS) entry which is preliminary data.</text>
</comment>
<dbReference type="EMBL" id="CAJNYT010000080">
    <property type="protein sequence ID" value="CAF3329404.1"/>
    <property type="molecule type" value="Genomic_DNA"/>
</dbReference>
<feature type="compositionally biased region" description="Basic and acidic residues" evidence="1">
    <location>
        <begin position="193"/>
        <end position="206"/>
    </location>
</feature>
<organism evidence="2 3">
    <name type="scientific">Rotaria socialis</name>
    <dbReference type="NCBI Taxonomy" id="392032"/>
    <lineage>
        <taxon>Eukaryota</taxon>
        <taxon>Metazoa</taxon>
        <taxon>Spiralia</taxon>
        <taxon>Gnathifera</taxon>
        <taxon>Rotifera</taxon>
        <taxon>Eurotatoria</taxon>
        <taxon>Bdelloidea</taxon>
        <taxon>Philodinida</taxon>
        <taxon>Philodinidae</taxon>
        <taxon>Rotaria</taxon>
    </lineage>
</organism>
<protein>
    <submittedName>
        <fullName evidence="2">Uncharacterized protein</fullName>
    </submittedName>
</protein>
<feature type="compositionally biased region" description="Polar residues" evidence="1">
    <location>
        <begin position="461"/>
        <end position="472"/>
    </location>
</feature>
<evidence type="ECO:0000313" key="3">
    <source>
        <dbReference type="Proteomes" id="UP000663872"/>
    </source>
</evidence>
<gene>
    <name evidence="2" type="ORF">GRG538_LOCUS3361</name>
</gene>
<feature type="compositionally biased region" description="Basic residues" evidence="1">
    <location>
        <begin position="444"/>
        <end position="460"/>
    </location>
</feature>
<feature type="compositionally biased region" description="Low complexity" evidence="1">
    <location>
        <begin position="421"/>
        <end position="436"/>
    </location>
</feature>
<feature type="compositionally biased region" description="Polar residues" evidence="1">
    <location>
        <begin position="411"/>
        <end position="420"/>
    </location>
</feature>
<feature type="compositionally biased region" description="Polar residues" evidence="1">
    <location>
        <begin position="223"/>
        <end position="233"/>
    </location>
</feature>
<evidence type="ECO:0000313" key="2">
    <source>
        <dbReference type="EMBL" id="CAF3329404.1"/>
    </source>
</evidence>